<dbReference type="GO" id="GO:0016787">
    <property type="term" value="F:hydrolase activity"/>
    <property type="evidence" value="ECO:0007669"/>
    <property type="project" value="UniProtKB-KW"/>
</dbReference>
<feature type="domain" description="Serine aminopeptidase S33" evidence="2">
    <location>
        <begin position="103"/>
        <end position="207"/>
    </location>
</feature>
<dbReference type="OrthoDB" id="9776685at2"/>
<reference evidence="3 4" key="1">
    <citation type="submission" date="2019-07" db="EMBL/GenBank/DDBJ databases">
        <title>Whole genome shotgun sequence of Lactobacillus siliginis NBRC 101315.</title>
        <authorList>
            <person name="Hosoyama A."/>
            <person name="Uohara A."/>
            <person name="Ohji S."/>
            <person name="Ichikawa N."/>
        </authorList>
    </citation>
    <scope>NUCLEOTIDE SEQUENCE [LARGE SCALE GENOMIC DNA]</scope>
    <source>
        <strain evidence="3 4">NBRC 101315</strain>
    </source>
</reference>
<feature type="transmembrane region" description="Helical" evidence="1">
    <location>
        <begin position="21"/>
        <end position="44"/>
    </location>
</feature>
<protein>
    <submittedName>
        <fullName evidence="3">Alpha/beta hydrolase</fullName>
    </submittedName>
</protein>
<keyword evidence="1" id="KW-0472">Membrane</keyword>
<gene>
    <name evidence="3" type="ORF">LSI01_12300</name>
</gene>
<accession>A0A510VPR1</accession>
<dbReference type="InterPro" id="IPR052920">
    <property type="entry name" value="DNA-binding_regulatory"/>
</dbReference>
<evidence type="ECO:0000259" key="2">
    <source>
        <dbReference type="Pfam" id="PF12146"/>
    </source>
</evidence>
<comment type="caution">
    <text evidence="3">The sequence shown here is derived from an EMBL/GenBank/DDBJ whole genome shotgun (WGS) entry which is preliminary data.</text>
</comment>
<dbReference type="PANTHER" id="PTHR43358:SF4">
    <property type="entry name" value="ALPHA_BETA HYDROLASE FOLD-1 DOMAIN-CONTAINING PROTEIN"/>
    <property type="match status" value="1"/>
</dbReference>
<keyword evidence="3" id="KW-0378">Hydrolase</keyword>
<dbReference type="Proteomes" id="UP000321429">
    <property type="component" value="Unassembled WGS sequence"/>
</dbReference>
<name>A0A510VPR1_9LACO</name>
<dbReference type="PANTHER" id="PTHR43358">
    <property type="entry name" value="ALPHA/BETA-HYDROLASE"/>
    <property type="match status" value="1"/>
</dbReference>
<dbReference type="Pfam" id="PF12146">
    <property type="entry name" value="Hydrolase_4"/>
    <property type="match status" value="1"/>
</dbReference>
<keyword evidence="1" id="KW-0812">Transmembrane</keyword>
<keyword evidence="1" id="KW-1133">Transmembrane helix</keyword>
<sequence length="327" mass="36758">MSKRNLRHAGDREIHHGHRGLWISLLVVVLLLGAGLFGAGAYFFKVAEVRSHKAFINNKPMAKSDPLYQKDRWFREQPKATWTIKGQPGNLKLVANYLPAAQQTDKTVVIAHGFGGNKEKMSAYGTMFHELGFNVLIPDDRAAGASQGKYIGYGWLDRKDYLKWIRQVVAKNGQQSKILMFGVSMGGATTMMVSGEPDVPKQVKAYIEDCGYTSVEDEISYQAKSMYNLPAWPLVPVVSTISQVRAGYNYHEASAVKAVARNHRPIMMIHGSKDTFVPTKMVHENYRHANGPKKLWIVKGAKHAASFRHDPKAYQEHIEAFLKENFK</sequence>
<dbReference type="Gene3D" id="3.40.50.1820">
    <property type="entry name" value="alpha/beta hydrolase"/>
    <property type="match status" value="1"/>
</dbReference>
<proteinExistence type="predicted"/>
<dbReference type="SUPFAM" id="SSF53474">
    <property type="entry name" value="alpha/beta-Hydrolases"/>
    <property type="match status" value="1"/>
</dbReference>
<dbReference type="AlphaFoldDB" id="A0A510VPR1"/>
<dbReference type="InterPro" id="IPR029058">
    <property type="entry name" value="AB_hydrolase_fold"/>
</dbReference>
<evidence type="ECO:0000313" key="3">
    <source>
        <dbReference type="EMBL" id="GEK28919.1"/>
    </source>
</evidence>
<dbReference type="InterPro" id="IPR022742">
    <property type="entry name" value="Hydrolase_4"/>
</dbReference>
<evidence type="ECO:0000256" key="1">
    <source>
        <dbReference type="SAM" id="Phobius"/>
    </source>
</evidence>
<evidence type="ECO:0000313" key="4">
    <source>
        <dbReference type="Proteomes" id="UP000321429"/>
    </source>
</evidence>
<organism evidence="3 4">
    <name type="scientific">Furfurilactobacillus siliginis</name>
    <dbReference type="NCBI Taxonomy" id="348151"/>
    <lineage>
        <taxon>Bacteria</taxon>
        <taxon>Bacillati</taxon>
        <taxon>Bacillota</taxon>
        <taxon>Bacilli</taxon>
        <taxon>Lactobacillales</taxon>
        <taxon>Lactobacillaceae</taxon>
        <taxon>Furfurilactobacillus</taxon>
    </lineage>
</organism>
<dbReference type="EMBL" id="BJUD01000023">
    <property type="protein sequence ID" value="GEK28919.1"/>
    <property type="molecule type" value="Genomic_DNA"/>
</dbReference>